<dbReference type="InterPro" id="IPR008637">
    <property type="entry name" value="HR_lesion"/>
</dbReference>
<evidence type="ECO:0000256" key="1">
    <source>
        <dbReference type="SAM" id="Phobius"/>
    </source>
</evidence>
<dbReference type="Pfam" id="PF05514">
    <property type="entry name" value="HR_lesion"/>
    <property type="match status" value="1"/>
</dbReference>
<feature type="signal peptide" evidence="2">
    <location>
        <begin position="1"/>
        <end position="26"/>
    </location>
</feature>
<dbReference type="PANTHER" id="PTHR31474:SF1">
    <property type="entry name" value="EXPRESSED PROTEIN"/>
    <property type="match status" value="1"/>
</dbReference>
<feature type="transmembrane region" description="Helical" evidence="1">
    <location>
        <begin position="121"/>
        <end position="141"/>
    </location>
</feature>
<organism evidence="3 4">
    <name type="scientific">Sphagnum troendelagicum</name>
    <dbReference type="NCBI Taxonomy" id="128251"/>
    <lineage>
        <taxon>Eukaryota</taxon>
        <taxon>Viridiplantae</taxon>
        <taxon>Streptophyta</taxon>
        <taxon>Embryophyta</taxon>
        <taxon>Bryophyta</taxon>
        <taxon>Sphagnophytina</taxon>
        <taxon>Sphagnopsida</taxon>
        <taxon>Sphagnales</taxon>
        <taxon>Sphagnaceae</taxon>
        <taxon>Sphagnum</taxon>
    </lineage>
</organism>
<evidence type="ECO:0000313" key="3">
    <source>
        <dbReference type="EMBL" id="CAK9205336.1"/>
    </source>
</evidence>
<evidence type="ECO:0008006" key="5">
    <source>
        <dbReference type="Google" id="ProtNLM"/>
    </source>
</evidence>
<evidence type="ECO:0000313" key="4">
    <source>
        <dbReference type="Proteomes" id="UP001497512"/>
    </source>
</evidence>
<keyword evidence="2" id="KW-0732">Signal</keyword>
<evidence type="ECO:0000256" key="2">
    <source>
        <dbReference type="SAM" id="SignalP"/>
    </source>
</evidence>
<gene>
    <name evidence="3" type="ORF">CSSPTR1EN2_LOCUS7797</name>
</gene>
<dbReference type="PANTHER" id="PTHR31474">
    <property type="entry name" value="HR-LIKE LESION-INDUCER"/>
    <property type="match status" value="1"/>
</dbReference>
<sequence>MGFLSFIGRVTFSAIFILAAWQKVEDFSIDGGGALVGLTPKLDVLLNNINETLYFNLKLPPQLQTKHLLMLAIGLEGIGGLLFTLGSTLGAYMLLLFLALVTPIMHDFYNFDHSSLEYHHQFIGFLKNLSQFGALLFYLGMKNSADRNKMRKKHVTKPKSL</sequence>
<keyword evidence="1" id="KW-0812">Transmembrane</keyword>
<feature type="transmembrane region" description="Helical" evidence="1">
    <location>
        <begin position="68"/>
        <end position="101"/>
    </location>
</feature>
<accession>A0ABP0TV96</accession>
<feature type="chain" id="PRO_5046493019" description="DoxX family protein" evidence="2">
    <location>
        <begin position="27"/>
        <end position="161"/>
    </location>
</feature>
<reference evidence="3" key="1">
    <citation type="submission" date="2024-02" db="EMBL/GenBank/DDBJ databases">
        <authorList>
            <consortium name="ELIXIR-Norway"/>
            <consortium name="Elixir Norway"/>
        </authorList>
    </citation>
    <scope>NUCLEOTIDE SEQUENCE</scope>
</reference>
<keyword evidence="1" id="KW-0472">Membrane</keyword>
<keyword evidence="1" id="KW-1133">Transmembrane helix</keyword>
<dbReference type="Proteomes" id="UP001497512">
    <property type="component" value="Chromosome 15"/>
</dbReference>
<name>A0ABP0TV96_9BRYO</name>
<dbReference type="EMBL" id="OZ019907">
    <property type="protein sequence ID" value="CAK9205336.1"/>
    <property type="molecule type" value="Genomic_DNA"/>
</dbReference>
<protein>
    <recommendedName>
        <fullName evidence="5">DoxX family protein</fullName>
    </recommendedName>
</protein>
<proteinExistence type="predicted"/>
<keyword evidence="4" id="KW-1185">Reference proteome</keyword>